<organism evidence="5 6">
    <name type="scientific">Allacma fusca</name>
    <dbReference type="NCBI Taxonomy" id="39272"/>
    <lineage>
        <taxon>Eukaryota</taxon>
        <taxon>Metazoa</taxon>
        <taxon>Ecdysozoa</taxon>
        <taxon>Arthropoda</taxon>
        <taxon>Hexapoda</taxon>
        <taxon>Collembola</taxon>
        <taxon>Symphypleona</taxon>
        <taxon>Sminthuridae</taxon>
        <taxon>Allacma</taxon>
    </lineage>
</organism>
<dbReference type="EMBL" id="CAJVCH010498716">
    <property type="protein sequence ID" value="CAG7821056.1"/>
    <property type="molecule type" value="Genomic_DNA"/>
</dbReference>
<gene>
    <name evidence="5" type="ORF">AFUS01_LOCUS31414</name>
</gene>
<dbReference type="InterPro" id="IPR000980">
    <property type="entry name" value="SH2"/>
</dbReference>
<feature type="domain" description="SH2" evidence="4">
    <location>
        <begin position="297"/>
        <end position="414"/>
    </location>
</feature>
<dbReference type="Pfam" id="PF00017">
    <property type="entry name" value="SH2"/>
    <property type="match status" value="1"/>
</dbReference>
<dbReference type="InterPro" id="IPR013801">
    <property type="entry name" value="STAT_TF_DNA-bd"/>
</dbReference>
<name>A0A8J2KN93_9HEXA</name>
<evidence type="ECO:0000256" key="2">
    <source>
        <dbReference type="PROSITE-ProRule" id="PRU00191"/>
    </source>
</evidence>
<dbReference type="GO" id="GO:0003677">
    <property type="term" value="F:DNA binding"/>
    <property type="evidence" value="ECO:0007669"/>
    <property type="project" value="InterPro"/>
</dbReference>
<evidence type="ECO:0000256" key="3">
    <source>
        <dbReference type="SAM" id="MobiDB-lite"/>
    </source>
</evidence>
<reference evidence="5" key="1">
    <citation type="submission" date="2021-06" db="EMBL/GenBank/DDBJ databases">
        <authorList>
            <person name="Hodson N. C."/>
            <person name="Mongue J. A."/>
            <person name="Jaron S. K."/>
        </authorList>
    </citation>
    <scope>NUCLEOTIDE SEQUENCE</scope>
</reference>
<accession>A0A8J2KN93</accession>
<evidence type="ECO:0000313" key="6">
    <source>
        <dbReference type="Proteomes" id="UP000708208"/>
    </source>
</evidence>
<dbReference type="OrthoDB" id="7993183at2759"/>
<sequence>MQTILVALEMLKITIMESSLAVLEQPPQIIKKKLAFNSSVKFLGGNKFVRITSPVTTIVLKEFQAAKLFVEKRAPEISAGCGKVANNIAGKNMINQPASTNVTFQFEKLSLSCLRPKEKNEDTDSEEMEESDETASESGPQEKSDKEPKVMEEKYCLVYITEIQIDNVTYTVWCVSIPFVYQVHTNQTVEGLGTIFWDKYFREPGRIPFVVPDKVSWSKMRPALNDHFKMMTKSQRDFSEINLRNLGTHIFQSTDFTDSSEISFSQFFEKDEVSKHGKWGWFQACVDLTNKHLTPYWQNGHIVGFVDRGEAEHLLRAHKPGDFIVRFSNSVEGGVSVTVFKPRGNDPGTSRGSPELEVENSMPFTTGDLDHLGKLKATINISDLIRTYHFYVNSYSQNKDGGIVMVPKDHAFASPAIACKKGVVNMTSRIKAKYVGMKLILQALSEACLSGKTGK</sequence>
<dbReference type="InterPro" id="IPR048988">
    <property type="entry name" value="STAT_linker"/>
</dbReference>
<protein>
    <recommendedName>
        <fullName evidence="4">SH2 domain-containing protein</fullName>
    </recommendedName>
</protein>
<evidence type="ECO:0000259" key="4">
    <source>
        <dbReference type="PROSITE" id="PS50001"/>
    </source>
</evidence>
<evidence type="ECO:0000313" key="5">
    <source>
        <dbReference type="EMBL" id="CAG7821056.1"/>
    </source>
</evidence>
<proteinExistence type="predicted"/>
<dbReference type="GO" id="GO:0003700">
    <property type="term" value="F:DNA-binding transcription factor activity"/>
    <property type="evidence" value="ECO:0007669"/>
    <property type="project" value="InterPro"/>
</dbReference>
<dbReference type="InterPro" id="IPR001217">
    <property type="entry name" value="STAT"/>
</dbReference>
<dbReference type="Pfam" id="PF02864">
    <property type="entry name" value="STAT_bind"/>
    <property type="match status" value="1"/>
</dbReference>
<feature type="region of interest" description="Disordered" evidence="3">
    <location>
        <begin position="117"/>
        <end position="147"/>
    </location>
</feature>
<keyword evidence="6" id="KW-1185">Reference proteome</keyword>
<dbReference type="Pfam" id="PF21354">
    <property type="entry name" value="STAT_linker"/>
    <property type="match status" value="1"/>
</dbReference>
<feature type="compositionally biased region" description="Acidic residues" evidence="3">
    <location>
        <begin position="123"/>
        <end position="135"/>
    </location>
</feature>
<keyword evidence="1 2" id="KW-0727">SH2 domain</keyword>
<dbReference type="PROSITE" id="PS50001">
    <property type="entry name" value="SH2"/>
    <property type="match status" value="1"/>
</dbReference>
<comment type="caution">
    <text evidence="5">The sequence shown here is derived from an EMBL/GenBank/DDBJ whole genome shotgun (WGS) entry which is preliminary data.</text>
</comment>
<evidence type="ECO:0000256" key="1">
    <source>
        <dbReference type="ARBA" id="ARBA00022999"/>
    </source>
</evidence>
<dbReference type="Proteomes" id="UP000708208">
    <property type="component" value="Unassembled WGS sequence"/>
</dbReference>
<dbReference type="PANTHER" id="PTHR11801">
    <property type="entry name" value="SIGNAL TRANSDUCER AND ACTIVATOR OF TRANSCRIPTION"/>
    <property type="match status" value="1"/>
</dbReference>
<dbReference type="GO" id="GO:0007165">
    <property type="term" value="P:signal transduction"/>
    <property type="evidence" value="ECO:0007669"/>
    <property type="project" value="InterPro"/>
</dbReference>
<dbReference type="AlphaFoldDB" id="A0A8J2KN93"/>